<feature type="signal peptide" evidence="1">
    <location>
        <begin position="1"/>
        <end position="22"/>
    </location>
</feature>
<dbReference type="OrthoDB" id="9807410at2"/>
<dbReference type="SUPFAM" id="SSF63829">
    <property type="entry name" value="Calcium-dependent phosphotriesterase"/>
    <property type="match status" value="2"/>
</dbReference>
<dbReference type="EMBL" id="BBLT01000014">
    <property type="protein sequence ID" value="GAL87577.1"/>
    <property type="molecule type" value="Genomic_DNA"/>
</dbReference>
<evidence type="ECO:0000313" key="3">
    <source>
        <dbReference type="EMBL" id="GAL87577.1"/>
    </source>
</evidence>
<dbReference type="InterPro" id="IPR011110">
    <property type="entry name" value="Reg_prop"/>
</dbReference>
<evidence type="ECO:0000256" key="1">
    <source>
        <dbReference type="SAM" id="SignalP"/>
    </source>
</evidence>
<organism evidence="3 4">
    <name type="scientific">Sporocytophaga myxococcoides</name>
    <dbReference type="NCBI Taxonomy" id="153721"/>
    <lineage>
        <taxon>Bacteria</taxon>
        <taxon>Pseudomonadati</taxon>
        <taxon>Bacteroidota</taxon>
        <taxon>Cytophagia</taxon>
        <taxon>Cytophagales</taxon>
        <taxon>Cytophagaceae</taxon>
        <taxon>Sporocytophaga</taxon>
    </lineage>
</organism>
<dbReference type="RefSeq" id="WP_045469294.1">
    <property type="nucleotide sequence ID" value="NZ_BBLT01000014.1"/>
</dbReference>
<name>A0A098LMF9_9BACT</name>
<sequence>MKSRFILLIFLCLLIQTGKSHAQSSIPLGSWRTHLPYNYWTGVTVAGNKVYATATPRSLAVVDQTDNSISPLSKIDGLTGVDYTSIKHNDYTGQTVITYADANIDIIEKDGSIYNLSELKNKTIIGSKAINHINFNNEFAYLSTDFGLIIINLKKKEVKESYTNIGPNGSTLKVYTSSLNQNKDSLYAATDKGLMVGRISTTINLLDYSNWYIFQTQDGIPSSIRTINYLNGIMIAGTSNGDFYYYTDQKWQKTDLPSYNRELSTVNLSGNKLLCCMNDYLLIVENLGSYEVKTGSPYNFPKEASFDKAGNLWVADQEGGGLFKVSNGTIQSFQINSPLSENAFKVDAYGDKIVVCGGGYNSSYLKADIAGQYNIFENNTWTSSGNISNVADIIHSTYNPFNGKLYFASYGNGILEVKNNQTTIYNPTNTPIIDPWGGHSSFVLTTDAKVDKNGTLWILNSFLPSSTSFALHALSKDSVWKNYIIPLDDITHNIELLIDSYNQKWIRMNQNKFKGLIIFNEKTNKYRYLDNTPGKGGLPQNIITSMAEDKKGDMWIGTTEGIGIIYNASSVLTSATVDAVKPIYEGYPLLYQETINCIKVDGGNRKWIGTENGLWLLSETGLEVIHHFTVDNSPLLSNIINDVAIMENTGEVFIATSKGLISFRGESSEGTDQFKDVKIFPNPIPPGFSGTVGISGLAKNANVKITDIYGNLIFQTKAAGGTATWNGKNYNGKKAETGTYLVFSSSENGEESMVAKIAVIE</sequence>
<dbReference type="Pfam" id="PF21544">
    <property type="entry name" value="PorZ_N_b_propeller"/>
    <property type="match status" value="1"/>
</dbReference>
<proteinExistence type="predicted"/>
<accession>A0A098LMF9</accession>
<protein>
    <recommendedName>
        <fullName evidence="2">PorZ N-terminal beta-propeller domain-containing protein</fullName>
    </recommendedName>
</protein>
<keyword evidence="1" id="KW-0732">Signal</keyword>
<dbReference type="AlphaFoldDB" id="A0A098LMF9"/>
<evidence type="ECO:0000259" key="2">
    <source>
        <dbReference type="Pfam" id="PF21544"/>
    </source>
</evidence>
<dbReference type="InterPro" id="IPR015943">
    <property type="entry name" value="WD40/YVTN_repeat-like_dom_sf"/>
</dbReference>
<feature type="chain" id="PRO_5001945285" description="PorZ N-terminal beta-propeller domain-containing protein" evidence="1">
    <location>
        <begin position="23"/>
        <end position="761"/>
    </location>
</feature>
<comment type="caution">
    <text evidence="3">The sequence shown here is derived from an EMBL/GenBank/DDBJ whole genome shotgun (WGS) entry which is preliminary data.</text>
</comment>
<dbReference type="InterPro" id="IPR011047">
    <property type="entry name" value="Quinoprotein_ADH-like_sf"/>
</dbReference>
<reference evidence="3 4" key="1">
    <citation type="submission" date="2014-09" db="EMBL/GenBank/DDBJ databases">
        <title>Sporocytophaga myxococcoides PG-01 genome sequencing.</title>
        <authorList>
            <person name="Liu L."/>
            <person name="Gao P.J."/>
            <person name="Chen G.J."/>
            <person name="Wang L.S."/>
        </authorList>
    </citation>
    <scope>NUCLEOTIDE SEQUENCE [LARGE SCALE GENOMIC DNA]</scope>
    <source>
        <strain evidence="3 4">PG-01</strain>
    </source>
</reference>
<dbReference type="Proteomes" id="UP000030185">
    <property type="component" value="Unassembled WGS sequence"/>
</dbReference>
<dbReference type="Pfam" id="PF07494">
    <property type="entry name" value="Reg_prop"/>
    <property type="match status" value="1"/>
</dbReference>
<evidence type="ECO:0000313" key="4">
    <source>
        <dbReference type="Proteomes" id="UP000030185"/>
    </source>
</evidence>
<keyword evidence="4" id="KW-1185">Reference proteome</keyword>
<dbReference type="STRING" id="153721.MYP_4807"/>
<dbReference type="InterPro" id="IPR048954">
    <property type="entry name" value="PorZ_N"/>
</dbReference>
<gene>
    <name evidence="3" type="ORF">MYP_4807</name>
</gene>
<dbReference type="Gene3D" id="2.130.10.10">
    <property type="entry name" value="YVTN repeat-like/Quinoprotein amine dehydrogenase"/>
    <property type="match status" value="3"/>
</dbReference>
<dbReference type="eggNOG" id="COG3292">
    <property type="taxonomic scope" value="Bacteria"/>
</dbReference>
<dbReference type="SUPFAM" id="SSF50998">
    <property type="entry name" value="Quinoprotein alcohol dehydrogenase-like"/>
    <property type="match status" value="1"/>
</dbReference>
<feature type="domain" description="PorZ N-terminal beta-propeller" evidence="2">
    <location>
        <begin position="50"/>
        <end position="211"/>
    </location>
</feature>